<feature type="signal peptide" evidence="1">
    <location>
        <begin position="1"/>
        <end position="26"/>
    </location>
</feature>
<dbReference type="InterPro" id="IPR025711">
    <property type="entry name" value="PepSY"/>
</dbReference>
<name>A0ABU4ZZE7_9HYPH</name>
<evidence type="ECO:0000313" key="3">
    <source>
        <dbReference type="EMBL" id="MDX8530804.1"/>
    </source>
</evidence>
<feature type="chain" id="PRO_5045411675" description="PepSY domain-containing protein" evidence="1">
    <location>
        <begin position="27"/>
        <end position="108"/>
    </location>
</feature>
<organism evidence="3 4">
    <name type="scientific">Mesorhizobium vachelliae</name>
    <dbReference type="NCBI Taxonomy" id="3072309"/>
    <lineage>
        <taxon>Bacteria</taxon>
        <taxon>Pseudomonadati</taxon>
        <taxon>Pseudomonadota</taxon>
        <taxon>Alphaproteobacteria</taxon>
        <taxon>Hyphomicrobiales</taxon>
        <taxon>Phyllobacteriaceae</taxon>
        <taxon>Mesorhizobium</taxon>
    </lineage>
</organism>
<proteinExistence type="predicted"/>
<dbReference type="RefSeq" id="WP_320246182.1">
    <property type="nucleotide sequence ID" value="NZ_JAVIIQ010000002.1"/>
</dbReference>
<dbReference type="Proteomes" id="UP001285154">
    <property type="component" value="Unassembled WGS sequence"/>
</dbReference>
<sequence length="108" mass="11544">MKTVLTLLAVLGVAGLMLATPLAARAEDDDGDHDRARDLYERGEIEGLADIMAVVRAKAPGEIVAVDLIRAGDKWVYRFQVIAADGRRRVVDVDARAGGVSSGQGDRK</sequence>
<gene>
    <name evidence="3" type="ORF">RFM42_07430</name>
</gene>
<dbReference type="EMBL" id="JAVIIQ010000002">
    <property type="protein sequence ID" value="MDX8530804.1"/>
    <property type="molecule type" value="Genomic_DNA"/>
</dbReference>
<reference evidence="3 4" key="1">
    <citation type="submission" date="2023-08" db="EMBL/GenBank/DDBJ databases">
        <title>Implementing the SeqCode for naming new Mesorhizobium species isolated from Vachellia karroo root nodules.</title>
        <authorList>
            <person name="Van Lill M."/>
        </authorList>
    </citation>
    <scope>NUCLEOTIDE SEQUENCE [LARGE SCALE GENOMIC DNA]</scope>
    <source>
        <strain evidence="3 4">VK25D</strain>
    </source>
</reference>
<evidence type="ECO:0000256" key="1">
    <source>
        <dbReference type="SAM" id="SignalP"/>
    </source>
</evidence>
<feature type="domain" description="PepSY" evidence="2">
    <location>
        <begin position="49"/>
        <end position="96"/>
    </location>
</feature>
<evidence type="ECO:0000313" key="4">
    <source>
        <dbReference type="Proteomes" id="UP001285154"/>
    </source>
</evidence>
<accession>A0ABU4ZZE7</accession>
<comment type="caution">
    <text evidence="3">The sequence shown here is derived from an EMBL/GenBank/DDBJ whole genome shotgun (WGS) entry which is preliminary data.</text>
</comment>
<dbReference type="Pfam" id="PF03413">
    <property type="entry name" value="PepSY"/>
    <property type="match status" value="1"/>
</dbReference>
<evidence type="ECO:0000259" key="2">
    <source>
        <dbReference type="Pfam" id="PF03413"/>
    </source>
</evidence>
<protein>
    <recommendedName>
        <fullName evidence="2">PepSY domain-containing protein</fullName>
    </recommendedName>
</protein>
<keyword evidence="1" id="KW-0732">Signal</keyword>
<keyword evidence="4" id="KW-1185">Reference proteome</keyword>